<proteinExistence type="predicted"/>
<keyword evidence="1" id="KW-0812">Transmembrane</keyword>
<feature type="transmembrane region" description="Helical" evidence="1">
    <location>
        <begin position="130"/>
        <end position="149"/>
    </location>
</feature>
<reference evidence="3" key="1">
    <citation type="submission" date="2016-10" db="EMBL/GenBank/DDBJ databases">
        <authorList>
            <person name="Varghese N."/>
            <person name="Submissions S."/>
        </authorList>
    </citation>
    <scope>NUCLEOTIDE SEQUENCE [LARGE SCALE GENOMIC DNA]</scope>
    <source>
        <strain evidence="3">DSM 16108</strain>
    </source>
</reference>
<protein>
    <submittedName>
        <fullName evidence="2">Uncharacterized protein</fullName>
    </submittedName>
</protein>
<gene>
    <name evidence="2" type="ORF">SAMN04488569_10224</name>
</gene>
<accession>A0A1I3YG23</accession>
<sequence>MLALDGKFYHFCEWLYKIILVNTLFLISSLPIVTIGSSMNAMLRVLRHQDAKTIGPYLCYFKEMLLKTLPLGVFNLFSLMFFLMIKNSVGLYHSMIIQLFFLIFSAFLLTYNINIYLLQIELNEMKNYFTLFRITFIFSLMTFYKVVWIPVIFGILYFITYPFLGVIINLIFLSAPLFYYQKIFIESLSNLREI</sequence>
<feature type="transmembrane region" description="Helical" evidence="1">
    <location>
        <begin position="14"/>
        <end position="43"/>
    </location>
</feature>
<keyword evidence="1" id="KW-0472">Membrane</keyword>
<keyword evidence="3" id="KW-1185">Reference proteome</keyword>
<feature type="transmembrane region" description="Helical" evidence="1">
    <location>
        <begin position="64"/>
        <end position="85"/>
    </location>
</feature>
<dbReference type="EMBL" id="FOSJ01000022">
    <property type="protein sequence ID" value="SFK30755.1"/>
    <property type="molecule type" value="Genomic_DNA"/>
</dbReference>
<name>A0A1I3YG23_9LACT</name>
<keyword evidence="1" id="KW-1133">Transmembrane helix</keyword>
<feature type="transmembrane region" description="Helical" evidence="1">
    <location>
        <begin position="91"/>
        <end position="118"/>
    </location>
</feature>
<organism evidence="2 3">
    <name type="scientific">Marinilactibacillus piezotolerans</name>
    <dbReference type="NCBI Taxonomy" id="258723"/>
    <lineage>
        <taxon>Bacteria</taxon>
        <taxon>Bacillati</taxon>
        <taxon>Bacillota</taxon>
        <taxon>Bacilli</taxon>
        <taxon>Lactobacillales</taxon>
        <taxon>Carnobacteriaceae</taxon>
        <taxon>Marinilactibacillus</taxon>
    </lineage>
</organism>
<evidence type="ECO:0000256" key="1">
    <source>
        <dbReference type="SAM" id="Phobius"/>
    </source>
</evidence>
<evidence type="ECO:0000313" key="2">
    <source>
        <dbReference type="EMBL" id="SFK30755.1"/>
    </source>
</evidence>
<dbReference type="AlphaFoldDB" id="A0A1I3YG23"/>
<dbReference type="Proteomes" id="UP000199589">
    <property type="component" value="Unassembled WGS sequence"/>
</dbReference>
<feature type="transmembrane region" description="Helical" evidence="1">
    <location>
        <begin position="155"/>
        <end position="180"/>
    </location>
</feature>
<evidence type="ECO:0000313" key="3">
    <source>
        <dbReference type="Proteomes" id="UP000199589"/>
    </source>
</evidence>